<evidence type="ECO:0000256" key="1">
    <source>
        <dbReference type="SAM" id="Phobius"/>
    </source>
</evidence>
<evidence type="ECO:0000313" key="3">
    <source>
        <dbReference type="EMBL" id="GAW04352.1"/>
    </source>
</evidence>
<keyword evidence="1" id="KW-0812">Transmembrane</keyword>
<dbReference type="AlphaFoldDB" id="A0A1Q3EAY8"/>
<protein>
    <submittedName>
        <fullName evidence="3">Uncharacterized protein</fullName>
    </submittedName>
</protein>
<sequence length="81" mass="8179">MIKQVIIVFFLFFAAGIINATPMPAPAPIDPGLQRVVAQKNSMGVANSTKLAVNGALPSPQIALLAISVPALVAGAASLAL</sequence>
<evidence type="ECO:0000313" key="4">
    <source>
        <dbReference type="Proteomes" id="UP000188533"/>
    </source>
</evidence>
<feature type="transmembrane region" description="Helical" evidence="1">
    <location>
        <begin position="62"/>
        <end position="80"/>
    </location>
</feature>
<proteinExistence type="predicted"/>
<feature type="chain" id="PRO_5012230686" evidence="2">
    <location>
        <begin position="21"/>
        <end position="81"/>
    </location>
</feature>
<keyword evidence="4" id="KW-1185">Reference proteome</keyword>
<gene>
    <name evidence="3" type="ORF">LENED_006133</name>
</gene>
<accession>A0A1Q3EAY8</accession>
<evidence type="ECO:0000256" key="2">
    <source>
        <dbReference type="SAM" id="SignalP"/>
    </source>
</evidence>
<dbReference type="EMBL" id="BDGU01000186">
    <property type="protein sequence ID" value="GAW04352.1"/>
    <property type="molecule type" value="Genomic_DNA"/>
</dbReference>
<feature type="signal peptide" evidence="2">
    <location>
        <begin position="1"/>
        <end position="20"/>
    </location>
</feature>
<reference evidence="3 4" key="1">
    <citation type="submission" date="2016-08" db="EMBL/GenBank/DDBJ databases">
        <authorList>
            <consortium name="Lentinula edodes genome sequencing consortium"/>
            <person name="Sakamoto Y."/>
            <person name="Nakade K."/>
            <person name="Sato S."/>
            <person name="Yoshida Y."/>
            <person name="Miyazaki K."/>
            <person name="Natsume S."/>
            <person name="Konno N."/>
        </authorList>
    </citation>
    <scope>NUCLEOTIDE SEQUENCE [LARGE SCALE GENOMIC DNA]</scope>
    <source>
        <strain evidence="3 4">NBRC 111202</strain>
    </source>
</reference>
<keyword evidence="2" id="KW-0732">Signal</keyword>
<comment type="caution">
    <text evidence="3">The sequence shown here is derived from an EMBL/GenBank/DDBJ whole genome shotgun (WGS) entry which is preliminary data.</text>
</comment>
<reference evidence="3 4" key="2">
    <citation type="submission" date="2017-02" db="EMBL/GenBank/DDBJ databases">
        <title>A genome survey and senescence transcriptome analysis in Lentinula edodes.</title>
        <authorList>
            <person name="Sakamoto Y."/>
            <person name="Nakade K."/>
            <person name="Sato S."/>
            <person name="Yoshida Y."/>
            <person name="Miyazaki K."/>
            <person name="Natsume S."/>
            <person name="Konno N."/>
        </authorList>
    </citation>
    <scope>NUCLEOTIDE SEQUENCE [LARGE SCALE GENOMIC DNA]</scope>
    <source>
        <strain evidence="3 4">NBRC 111202</strain>
    </source>
</reference>
<keyword evidence="1" id="KW-1133">Transmembrane helix</keyword>
<organism evidence="3 4">
    <name type="scientific">Lentinula edodes</name>
    <name type="common">Shiitake mushroom</name>
    <name type="synonym">Lentinus edodes</name>
    <dbReference type="NCBI Taxonomy" id="5353"/>
    <lineage>
        <taxon>Eukaryota</taxon>
        <taxon>Fungi</taxon>
        <taxon>Dikarya</taxon>
        <taxon>Basidiomycota</taxon>
        <taxon>Agaricomycotina</taxon>
        <taxon>Agaricomycetes</taxon>
        <taxon>Agaricomycetidae</taxon>
        <taxon>Agaricales</taxon>
        <taxon>Marasmiineae</taxon>
        <taxon>Omphalotaceae</taxon>
        <taxon>Lentinula</taxon>
    </lineage>
</organism>
<dbReference type="Proteomes" id="UP000188533">
    <property type="component" value="Unassembled WGS sequence"/>
</dbReference>
<name>A0A1Q3EAY8_LENED</name>
<keyword evidence="1" id="KW-0472">Membrane</keyword>